<dbReference type="CDD" id="cd11614">
    <property type="entry name" value="SAF_CpaB_FlgA_like"/>
    <property type="match status" value="1"/>
</dbReference>
<keyword evidence="2" id="KW-0812">Transmembrane</keyword>
<reference evidence="4 5" key="1">
    <citation type="submission" date="2019-11" db="EMBL/GenBank/DDBJ databases">
        <authorList>
            <person name="He Y."/>
        </authorList>
    </citation>
    <scope>NUCLEOTIDE SEQUENCE [LARGE SCALE GENOMIC DNA]</scope>
    <source>
        <strain evidence="4 5">SCSIO 58843</strain>
    </source>
</reference>
<dbReference type="Pfam" id="PF08666">
    <property type="entry name" value="SAF"/>
    <property type="match status" value="1"/>
</dbReference>
<dbReference type="RefSeq" id="WP_153759754.1">
    <property type="nucleotide sequence ID" value="NZ_CP045851.1"/>
</dbReference>
<dbReference type="InterPro" id="IPR031571">
    <property type="entry name" value="RcpC_dom"/>
</dbReference>
<dbReference type="Pfam" id="PF16976">
    <property type="entry name" value="RcpC"/>
    <property type="match status" value="1"/>
</dbReference>
<keyword evidence="5" id="KW-1185">Reference proteome</keyword>
<organism evidence="4 5">
    <name type="scientific">Actinomarinicola tropica</name>
    <dbReference type="NCBI Taxonomy" id="2789776"/>
    <lineage>
        <taxon>Bacteria</taxon>
        <taxon>Bacillati</taxon>
        <taxon>Actinomycetota</taxon>
        <taxon>Acidimicrobiia</taxon>
        <taxon>Acidimicrobiales</taxon>
        <taxon>Iamiaceae</taxon>
        <taxon>Actinomarinicola</taxon>
    </lineage>
</organism>
<accession>A0A5Q2RFP6</accession>
<keyword evidence="2" id="KW-1133">Transmembrane helix</keyword>
<dbReference type="SMART" id="SM00858">
    <property type="entry name" value="SAF"/>
    <property type="match status" value="1"/>
</dbReference>
<gene>
    <name evidence="4" type="ORF">GH723_11385</name>
</gene>
<feature type="region of interest" description="Disordered" evidence="1">
    <location>
        <begin position="1"/>
        <end position="31"/>
    </location>
</feature>
<keyword evidence="2" id="KW-0472">Membrane</keyword>
<evidence type="ECO:0000256" key="1">
    <source>
        <dbReference type="SAM" id="MobiDB-lite"/>
    </source>
</evidence>
<dbReference type="InterPro" id="IPR013974">
    <property type="entry name" value="SAF"/>
</dbReference>
<dbReference type="KEGG" id="atq:GH723_11385"/>
<dbReference type="Proteomes" id="UP000334019">
    <property type="component" value="Chromosome"/>
</dbReference>
<feature type="domain" description="SAF" evidence="3">
    <location>
        <begin position="61"/>
        <end position="124"/>
    </location>
</feature>
<dbReference type="AlphaFoldDB" id="A0A5Q2RFP6"/>
<protein>
    <recommendedName>
        <fullName evidence="3">SAF domain-containing protein</fullName>
    </recommendedName>
</protein>
<sequence>MITEQDRRTPLDVEEPAPRRAHGRPRRPLPSSRAVVGGLLVASAALGSVVIATSGSGPATVPVLVADGTVEPGTALGPSSLRVVEMALPAELLDSTFDDPDELRGTVSRSRLADGELLQDGDVVASTPEQRAAAPAREVSLRLDAHRVVAGRVEPGDTVDVLATYGNGADATTTLVLGDAHVIAVESSDDRIAGSRTVILTLALDERADTVALAHALDVASINVVRTTTASPGDAVEPYTLGDAPEAQDS</sequence>
<dbReference type="EMBL" id="CP045851">
    <property type="protein sequence ID" value="QGG95648.1"/>
    <property type="molecule type" value="Genomic_DNA"/>
</dbReference>
<evidence type="ECO:0000259" key="3">
    <source>
        <dbReference type="SMART" id="SM00858"/>
    </source>
</evidence>
<evidence type="ECO:0000256" key="2">
    <source>
        <dbReference type="SAM" id="Phobius"/>
    </source>
</evidence>
<feature type="transmembrane region" description="Helical" evidence="2">
    <location>
        <begin position="34"/>
        <end position="52"/>
    </location>
</feature>
<evidence type="ECO:0000313" key="5">
    <source>
        <dbReference type="Proteomes" id="UP000334019"/>
    </source>
</evidence>
<feature type="compositionally biased region" description="Basic and acidic residues" evidence="1">
    <location>
        <begin position="1"/>
        <end position="11"/>
    </location>
</feature>
<proteinExistence type="predicted"/>
<name>A0A5Q2RFP6_9ACTN</name>
<evidence type="ECO:0000313" key="4">
    <source>
        <dbReference type="EMBL" id="QGG95648.1"/>
    </source>
</evidence>